<dbReference type="Pfam" id="PF03544">
    <property type="entry name" value="TonB_C"/>
    <property type="match status" value="1"/>
</dbReference>
<dbReference type="NCBIfam" id="TIGR01352">
    <property type="entry name" value="tonB_Cterm"/>
    <property type="match status" value="1"/>
</dbReference>
<dbReference type="AlphaFoldDB" id="A0A228I966"/>
<proteinExistence type="predicted"/>
<evidence type="ECO:0000259" key="5">
    <source>
        <dbReference type="Pfam" id="PF03544"/>
    </source>
</evidence>
<reference evidence="6 7" key="2">
    <citation type="submission" date="2017-08" db="EMBL/GenBank/DDBJ databases">
        <title>WGS of novel Burkholderia cepaca complex species.</title>
        <authorList>
            <person name="Lipuma J."/>
            <person name="Spilker T."/>
        </authorList>
    </citation>
    <scope>NUCLEOTIDE SEQUENCE [LARGE SCALE GENOMIC DNA]</scope>
    <source>
        <strain evidence="6 7">AU17325</strain>
    </source>
</reference>
<dbReference type="Gene3D" id="3.30.1150.10">
    <property type="match status" value="1"/>
</dbReference>
<keyword evidence="2" id="KW-0812">Transmembrane</keyword>
<evidence type="ECO:0000313" key="7">
    <source>
        <dbReference type="Proteomes" id="UP000214600"/>
    </source>
</evidence>
<sequence>MGDYRANRICRNAWPGLYDSTLDVCPEYVPRARNMTVDDNRYLLLPIARRIARCAVLVALASLPAAQVWAGAPATQDAWTVAVRQAILQRLQIPAGSGHPSSGTYKARLSARIGRDGSVTQVEIGQSSGYADLDQAAVAAFRGGNVPAFSPDMPQDSMLLNVPIVFDLGPAQPDAGNGRRFSDAMTGLSFSVPVPLQLGERHTRPSMPLVVDVTNPEPVPRYAGKSNSLCAVALKSQSSAMADVSQRQLNSPEAIANLKASIESTISILGVIERMSPIDLGGGVKGQETVYSPKIGPDHERVRLYMALGDTPNYRISLTCATYVEDMPKALPLFRSIVKTMALGTSH</sequence>
<evidence type="ECO:0000256" key="3">
    <source>
        <dbReference type="ARBA" id="ARBA00022989"/>
    </source>
</evidence>
<comment type="subcellular location">
    <subcellularLocation>
        <location evidence="1">Membrane</location>
        <topology evidence="1">Single-pass membrane protein</topology>
    </subcellularLocation>
</comment>
<comment type="caution">
    <text evidence="6">The sequence shown here is derived from an EMBL/GenBank/DDBJ whole genome shotgun (WGS) entry which is preliminary data.</text>
</comment>
<protein>
    <recommendedName>
        <fullName evidence="5">TonB C-terminal domain-containing protein</fullName>
    </recommendedName>
</protein>
<keyword evidence="3" id="KW-1133">Transmembrane helix</keyword>
<accession>A0A228I966</accession>
<feature type="domain" description="TonB C-terminal" evidence="5">
    <location>
        <begin position="108"/>
        <end position="168"/>
    </location>
</feature>
<gene>
    <name evidence="6" type="ORF">CFB84_28670</name>
</gene>
<reference evidence="7" key="1">
    <citation type="submission" date="2017-06" db="EMBL/GenBank/DDBJ databases">
        <authorList>
            <person name="LiPuma J."/>
            <person name="Spilker T."/>
        </authorList>
    </citation>
    <scope>NUCLEOTIDE SEQUENCE [LARGE SCALE GENOMIC DNA]</scope>
    <source>
        <strain evidence="7">AU17325</strain>
    </source>
</reference>
<dbReference type="Proteomes" id="UP000214600">
    <property type="component" value="Unassembled WGS sequence"/>
</dbReference>
<dbReference type="EMBL" id="NKFA01000014">
    <property type="protein sequence ID" value="OXI38629.1"/>
    <property type="molecule type" value="Genomic_DNA"/>
</dbReference>
<evidence type="ECO:0000256" key="4">
    <source>
        <dbReference type="ARBA" id="ARBA00023136"/>
    </source>
</evidence>
<name>A0A228I966_9BURK</name>
<evidence type="ECO:0000313" key="6">
    <source>
        <dbReference type="EMBL" id="OXI38629.1"/>
    </source>
</evidence>
<organism evidence="6 7">
    <name type="scientific">Burkholderia aenigmatica</name>
    <dbReference type="NCBI Taxonomy" id="2015348"/>
    <lineage>
        <taxon>Bacteria</taxon>
        <taxon>Pseudomonadati</taxon>
        <taxon>Pseudomonadota</taxon>
        <taxon>Betaproteobacteria</taxon>
        <taxon>Burkholderiales</taxon>
        <taxon>Burkholderiaceae</taxon>
        <taxon>Burkholderia</taxon>
        <taxon>Burkholderia cepacia complex</taxon>
    </lineage>
</organism>
<dbReference type="GO" id="GO:0055085">
    <property type="term" value="P:transmembrane transport"/>
    <property type="evidence" value="ECO:0007669"/>
    <property type="project" value="InterPro"/>
</dbReference>
<evidence type="ECO:0000256" key="1">
    <source>
        <dbReference type="ARBA" id="ARBA00004167"/>
    </source>
</evidence>
<dbReference type="InterPro" id="IPR037682">
    <property type="entry name" value="TonB_C"/>
</dbReference>
<dbReference type="GO" id="GO:0016020">
    <property type="term" value="C:membrane"/>
    <property type="evidence" value="ECO:0007669"/>
    <property type="project" value="UniProtKB-SubCell"/>
</dbReference>
<keyword evidence="4" id="KW-0472">Membrane</keyword>
<dbReference type="InterPro" id="IPR006260">
    <property type="entry name" value="TonB/TolA_C"/>
</dbReference>
<evidence type="ECO:0000256" key="2">
    <source>
        <dbReference type="ARBA" id="ARBA00022692"/>
    </source>
</evidence>
<dbReference type="SUPFAM" id="SSF74653">
    <property type="entry name" value="TolA/TonB C-terminal domain"/>
    <property type="match status" value="1"/>
</dbReference>